<dbReference type="GO" id="GO:0006508">
    <property type="term" value="P:proteolysis"/>
    <property type="evidence" value="ECO:0007669"/>
    <property type="project" value="UniProtKB-KW"/>
</dbReference>
<feature type="binding site" evidence="7">
    <location>
        <position position="349"/>
    </location>
    <ligand>
        <name>Mn(2+)</name>
        <dbReference type="ChEBI" id="CHEBI:29035"/>
        <label>1</label>
    </ligand>
</feature>
<dbReference type="Gene3D" id="3.40.220.10">
    <property type="entry name" value="Leucine Aminopeptidase, subunit E, domain 1"/>
    <property type="match status" value="1"/>
</dbReference>
<comment type="subcellular location">
    <subcellularLocation>
        <location evidence="7">Cytoplasm</location>
    </subcellularLocation>
</comment>
<reference evidence="9 10" key="1">
    <citation type="journal article" date="2015" name="Nature">
        <title>rRNA introns, odd ribosomes, and small enigmatic genomes across a large radiation of phyla.</title>
        <authorList>
            <person name="Brown C.T."/>
            <person name="Hug L.A."/>
            <person name="Thomas B.C."/>
            <person name="Sharon I."/>
            <person name="Castelle C.J."/>
            <person name="Singh A."/>
            <person name="Wilkins M.J."/>
            <person name="Williams K.H."/>
            <person name="Banfield J.F."/>
        </authorList>
    </citation>
    <scope>NUCLEOTIDE SEQUENCE [LARGE SCALE GENOMIC DNA]</scope>
</reference>
<comment type="similarity">
    <text evidence="3 7">Belongs to the peptidase M17 family.</text>
</comment>
<evidence type="ECO:0000256" key="7">
    <source>
        <dbReference type="HAMAP-Rule" id="MF_00181"/>
    </source>
</evidence>
<feature type="active site" evidence="7">
    <location>
        <position position="279"/>
    </location>
</feature>
<dbReference type="EC" id="3.4.11.10" evidence="7"/>
<proteinExistence type="inferred from homology"/>
<comment type="catalytic activity">
    <reaction evidence="2 7">
        <text>Release of an N-terminal amino acid, preferentially leucine, but not glutamic or aspartic acids.</text>
        <dbReference type="EC" id="3.4.11.10"/>
    </reaction>
</comment>
<dbReference type="InterPro" id="IPR011356">
    <property type="entry name" value="Leucine_aapep/pepB"/>
</dbReference>
<dbReference type="PROSITE" id="PS00631">
    <property type="entry name" value="CYTOSOL_AP"/>
    <property type="match status" value="1"/>
</dbReference>
<gene>
    <name evidence="7" type="primary">pepA</name>
    <name evidence="9" type="ORF">UT63_C0037G0007</name>
</gene>
<dbReference type="NCBIfam" id="NF002073">
    <property type="entry name" value="PRK00913.1-2"/>
    <property type="match status" value="1"/>
</dbReference>
<name>A0A0G0T494_9BACT</name>
<accession>A0A0G0T494</accession>
<evidence type="ECO:0000256" key="2">
    <source>
        <dbReference type="ARBA" id="ARBA00000967"/>
    </source>
</evidence>
<dbReference type="GO" id="GO:0005737">
    <property type="term" value="C:cytoplasm"/>
    <property type="evidence" value="ECO:0007669"/>
    <property type="project" value="UniProtKB-SubCell"/>
</dbReference>
<dbReference type="PANTHER" id="PTHR11963:SF23">
    <property type="entry name" value="CYTOSOL AMINOPEPTIDASE"/>
    <property type="match status" value="1"/>
</dbReference>
<dbReference type="Pfam" id="PF00883">
    <property type="entry name" value="Peptidase_M17"/>
    <property type="match status" value="1"/>
</dbReference>
<evidence type="ECO:0000313" key="10">
    <source>
        <dbReference type="Proteomes" id="UP000034539"/>
    </source>
</evidence>
<dbReference type="SUPFAM" id="SSF52949">
    <property type="entry name" value="Macro domain-like"/>
    <property type="match status" value="1"/>
</dbReference>
<evidence type="ECO:0000256" key="3">
    <source>
        <dbReference type="ARBA" id="ARBA00009528"/>
    </source>
</evidence>
<evidence type="ECO:0000313" key="9">
    <source>
        <dbReference type="EMBL" id="KKR32617.1"/>
    </source>
</evidence>
<dbReference type="SUPFAM" id="SSF53187">
    <property type="entry name" value="Zn-dependent exopeptidases"/>
    <property type="match status" value="1"/>
</dbReference>
<keyword evidence="5 7" id="KW-0645">Protease</keyword>
<feature type="active site" evidence="7">
    <location>
        <position position="353"/>
    </location>
</feature>
<dbReference type="Proteomes" id="UP000034539">
    <property type="component" value="Unassembled WGS sequence"/>
</dbReference>
<comment type="cofactor">
    <cofactor evidence="7">
        <name>Mn(2+)</name>
        <dbReference type="ChEBI" id="CHEBI:29035"/>
    </cofactor>
    <text evidence="7">Binds 2 manganese ions per subunit.</text>
</comment>
<feature type="binding site" evidence="7">
    <location>
        <position position="272"/>
    </location>
    <ligand>
        <name>Mn(2+)</name>
        <dbReference type="ChEBI" id="CHEBI:29035"/>
        <label>2</label>
    </ligand>
</feature>
<evidence type="ECO:0000256" key="4">
    <source>
        <dbReference type="ARBA" id="ARBA00022438"/>
    </source>
</evidence>
<dbReference type="Gene3D" id="3.40.630.10">
    <property type="entry name" value="Zn peptidases"/>
    <property type="match status" value="1"/>
</dbReference>
<keyword evidence="4 7" id="KW-0031">Aminopeptidase</keyword>
<dbReference type="InterPro" id="IPR023042">
    <property type="entry name" value="Peptidase_M17_leu_NH2_pept"/>
</dbReference>
<feature type="domain" description="Cytosol aminopeptidase" evidence="8">
    <location>
        <begin position="347"/>
        <end position="354"/>
    </location>
</feature>
<keyword evidence="7" id="KW-0464">Manganese</keyword>
<organism evidence="9 10">
    <name type="scientific">Candidatus Gottesmanbacteria bacterium GW2011_GWC2_39_8</name>
    <dbReference type="NCBI Taxonomy" id="1618450"/>
    <lineage>
        <taxon>Bacteria</taxon>
        <taxon>Candidatus Gottesmaniibacteriota</taxon>
    </lineage>
</organism>
<dbReference type="EC" id="3.4.11.1" evidence="7"/>
<dbReference type="Pfam" id="PF02789">
    <property type="entry name" value="Peptidase_M17_N"/>
    <property type="match status" value="1"/>
</dbReference>
<evidence type="ECO:0000259" key="8">
    <source>
        <dbReference type="PROSITE" id="PS00631"/>
    </source>
</evidence>
<dbReference type="NCBIfam" id="NF002074">
    <property type="entry name" value="PRK00913.1-4"/>
    <property type="match status" value="1"/>
</dbReference>
<comment type="catalytic activity">
    <reaction evidence="1 7">
        <text>Release of an N-terminal amino acid, Xaa-|-Yaa-, in which Xaa is preferably Leu, but may be other amino acids including Pro although not Arg or Lys, and Yaa may be Pro. Amino acid amides and methyl esters are also readily hydrolyzed, but rates on arylamides are exceedingly low.</text>
        <dbReference type="EC" id="3.4.11.1"/>
    </reaction>
</comment>
<dbReference type="HAMAP" id="MF_00181">
    <property type="entry name" value="Cytosol_peptidase_M17"/>
    <property type="match status" value="1"/>
</dbReference>
<keyword evidence="7" id="KW-0963">Cytoplasm</keyword>
<protein>
    <recommendedName>
        <fullName evidence="7">Probable cytosol aminopeptidase</fullName>
        <ecNumber evidence="7">3.4.11.1</ecNumber>
    </recommendedName>
    <alternativeName>
        <fullName evidence="7">Leucine aminopeptidase</fullName>
        <shortName evidence="7">LAP</shortName>
        <ecNumber evidence="7">3.4.11.10</ecNumber>
    </alternativeName>
    <alternativeName>
        <fullName evidence="7">Leucyl aminopeptidase</fullName>
    </alternativeName>
</protein>
<dbReference type="InterPro" id="IPR043472">
    <property type="entry name" value="Macro_dom-like"/>
</dbReference>
<comment type="function">
    <text evidence="7">Presumably involved in the processing and regular turnover of intracellular proteins. Catalyzes the removal of unsubstituted N-terminal amino acids from various peptides.</text>
</comment>
<dbReference type="GO" id="GO:0070006">
    <property type="term" value="F:metalloaminopeptidase activity"/>
    <property type="evidence" value="ECO:0007669"/>
    <property type="project" value="InterPro"/>
</dbReference>
<sequence>MKITLKVSTLPKTETDLLVISLFEDNLLSPLTVFDTSFVNLVSEAMKKEGFTGKDGEKLILSSLGKISAYKILFQGLGKSKDFNLDKLRKFSANAVKKAINQKSTRLSVVLSEDLYNNLSSEDVAFTTSEAIYLSFYRFLKYKSREEQEKSILPEEVELIVSPGKLSSSEKALATAFVTSDATIYARNLINEPSDVTTPAHLAEKALDLVKLSKGTIKVKITDKAEAHKMGMGGFLGVARGSDEPPKFIRLSYKPAKSKAKIVLVGKGITFDTGGLSLKSAEHMETMKLDMAGAAAVMGIFKAIYEMKPEVEVIGMIAATENMPSGKALKPGDILKTVSGKTIEVLNTDAEGRLTLADCLSLAVLEKPDAIIDLATLTGACMVALGQNIAGAFSNDVKLMERVKKASRQTGEKIWELPLEKDYKELIKSHIADLRNISSGRYGGAITAALFLSEFVGTTPWVHLDIAGPAYEEKNTPLVAQGGAGFGVRTVMKFLMDY</sequence>
<feature type="binding site" evidence="7">
    <location>
        <position position="351"/>
    </location>
    <ligand>
        <name>Mn(2+)</name>
        <dbReference type="ChEBI" id="CHEBI:29035"/>
        <label>1</label>
    </ligand>
</feature>
<dbReference type="EMBL" id="LBXN01000037">
    <property type="protein sequence ID" value="KKR32617.1"/>
    <property type="molecule type" value="Genomic_DNA"/>
</dbReference>
<evidence type="ECO:0000256" key="5">
    <source>
        <dbReference type="ARBA" id="ARBA00022670"/>
    </source>
</evidence>
<feature type="binding site" evidence="7">
    <location>
        <position position="351"/>
    </location>
    <ligand>
        <name>Mn(2+)</name>
        <dbReference type="ChEBI" id="CHEBI:29035"/>
        <label>2</label>
    </ligand>
</feature>
<feature type="binding site" evidence="7">
    <location>
        <position position="267"/>
    </location>
    <ligand>
        <name>Mn(2+)</name>
        <dbReference type="ChEBI" id="CHEBI:29035"/>
        <label>2</label>
    </ligand>
</feature>
<keyword evidence="6 7" id="KW-0378">Hydrolase</keyword>
<dbReference type="InterPro" id="IPR000819">
    <property type="entry name" value="Peptidase_M17_C"/>
</dbReference>
<dbReference type="GO" id="GO:0030145">
    <property type="term" value="F:manganese ion binding"/>
    <property type="evidence" value="ECO:0007669"/>
    <property type="project" value="UniProtKB-UniRule"/>
</dbReference>
<dbReference type="NCBIfam" id="NF002076">
    <property type="entry name" value="PRK00913.2-3"/>
    <property type="match status" value="1"/>
</dbReference>
<dbReference type="InterPro" id="IPR008283">
    <property type="entry name" value="Peptidase_M17_N"/>
</dbReference>
<feature type="binding site" evidence="7">
    <location>
        <position position="290"/>
    </location>
    <ligand>
        <name>Mn(2+)</name>
        <dbReference type="ChEBI" id="CHEBI:29035"/>
        <label>2</label>
    </ligand>
</feature>
<dbReference type="PATRIC" id="fig|1618450.3.peg.830"/>
<comment type="caution">
    <text evidence="9">The sequence shown here is derived from an EMBL/GenBank/DDBJ whole genome shotgun (WGS) entry which is preliminary data.</text>
</comment>
<evidence type="ECO:0000256" key="6">
    <source>
        <dbReference type="ARBA" id="ARBA00022801"/>
    </source>
</evidence>
<dbReference type="CDD" id="cd00433">
    <property type="entry name" value="Peptidase_M17"/>
    <property type="match status" value="1"/>
</dbReference>
<feature type="binding site" evidence="7">
    <location>
        <position position="272"/>
    </location>
    <ligand>
        <name>Mn(2+)</name>
        <dbReference type="ChEBI" id="CHEBI:29035"/>
        <label>1</label>
    </ligand>
</feature>
<dbReference type="AlphaFoldDB" id="A0A0G0T494"/>
<dbReference type="PRINTS" id="PR00481">
    <property type="entry name" value="LAMNOPPTDASE"/>
</dbReference>
<dbReference type="NCBIfam" id="NF002083">
    <property type="entry name" value="PRK00913.3-5"/>
    <property type="match status" value="1"/>
</dbReference>
<evidence type="ECO:0000256" key="1">
    <source>
        <dbReference type="ARBA" id="ARBA00000135"/>
    </source>
</evidence>
<dbReference type="PANTHER" id="PTHR11963">
    <property type="entry name" value="LEUCINE AMINOPEPTIDASE-RELATED"/>
    <property type="match status" value="1"/>
</dbReference>
<keyword evidence="7" id="KW-0479">Metal-binding</keyword>